<feature type="transmembrane region" description="Helical" evidence="1">
    <location>
        <begin position="6"/>
        <end position="26"/>
    </location>
</feature>
<keyword evidence="1" id="KW-0812">Transmembrane</keyword>
<organism evidence="2 3">
    <name type="scientific">Hymenobacter sediminicola</name>
    <dbReference type="NCBI Taxonomy" id="2761579"/>
    <lineage>
        <taxon>Bacteria</taxon>
        <taxon>Pseudomonadati</taxon>
        <taxon>Bacteroidota</taxon>
        <taxon>Cytophagia</taxon>
        <taxon>Cytophagales</taxon>
        <taxon>Hymenobacteraceae</taxon>
        <taxon>Hymenobacter</taxon>
    </lineage>
</organism>
<accession>A0A7G7W5L0</accession>
<evidence type="ECO:0000256" key="1">
    <source>
        <dbReference type="SAM" id="Phobius"/>
    </source>
</evidence>
<name>A0A7G7W5L0_9BACT</name>
<dbReference type="KEGG" id="hsk:H4317_16055"/>
<dbReference type="RefSeq" id="WP_185887579.1">
    <property type="nucleotide sequence ID" value="NZ_CP060202.1"/>
</dbReference>
<keyword evidence="1" id="KW-0472">Membrane</keyword>
<gene>
    <name evidence="2" type="ORF">H4317_16055</name>
</gene>
<evidence type="ECO:0000313" key="3">
    <source>
        <dbReference type="Proteomes" id="UP000515489"/>
    </source>
</evidence>
<feature type="transmembrane region" description="Helical" evidence="1">
    <location>
        <begin position="104"/>
        <end position="124"/>
    </location>
</feature>
<keyword evidence="3" id="KW-1185">Reference proteome</keyword>
<dbReference type="Proteomes" id="UP000515489">
    <property type="component" value="Chromosome"/>
</dbReference>
<proteinExistence type="predicted"/>
<reference evidence="2 3" key="1">
    <citation type="submission" date="2020-08" db="EMBL/GenBank/DDBJ databases">
        <title>Hymenobacter sp. S2-20-2 genome sequencing.</title>
        <authorList>
            <person name="Jin L."/>
        </authorList>
    </citation>
    <scope>NUCLEOTIDE SEQUENCE [LARGE SCALE GENOMIC DNA]</scope>
    <source>
        <strain evidence="2 3">S2-20-2</strain>
    </source>
</reference>
<sequence length="137" mass="15538">MSPVIIPLHLFIPAILSLLILIRVFAKRKAMFRKRNGKANWITLMLFFTLYGLIVGVATYDDINYQSQLNSFDLNKDGFFGGDEITIEQEEAVSNLTHDTGRNFSVFTGFIFAALVALPIYITIKQALKKKPDHRLS</sequence>
<dbReference type="EMBL" id="CP060202">
    <property type="protein sequence ID" value="QNH61653.1"/>
    <property type="molecule type" value="Genomic_DNA"/>
</dbReference>
<feature type="transmembrane region" description="Helical" evidence="1">
    <location>
        <begin position="38"/>
        <end position="60"/>
    </location>
</feature>
<protein>
    <submittedName>
        <fullName evidence="2">Uncharacterized protein</fullName>
    </submittedName>
</protein>
<keyword evidence="1" id="KW-1133">Transmembrane helix</keyword>
<evidence type="ECO:0000313" key="2">
    <source>
        <dbReference type="EMBL" id="QNH61653.1"/>
    </source>
</evidence>
<dbReference type="AlphaFoldDB" id="A0A7G7W5L0"/>